<protein>
    <submittedName>
        <fullName evidence="1">Uncharacterized protein</fullName>
    </submittedName>
</protein>
<dbReference type="Proteomes" id="UP000324800">
    <property type="component" value="Unassembled WGS sequence"/>
</dbReference>
<reference evidence="1 2" key="1">
    <citation type="submission" date="2019-03" db="EMBL/GenBank/DDBJ databases">
        <title>Single cell metagenomics reveals metabolic interactions within the superorganism composed of flagellate Streblomastix strix and complex community of Bacteroidetes bacteria on its surface.</title>
        <authorList>
            <person name="Treitli S.C."/>
            <person name="Kolisko M."/>
            <person name="Husnik F."/>
            <person name="Keeling P."/>
            <person name="Hampl V."/>
        </authorList>
    </citation>
    <scope>NUCLEOTIDE SEQUENCE [LARGE SCALE GENOMIC DNA]</scope>
    <source>
        <strain evidence="1">ST1C</strain>
    </source>
</reference>
<sequence length="79" mass="8584">SSASSQNSTSAQPTSLPSILSRSLNDADDLLDNENIQILIVLYVQLQLLDNIEGSDVGCADVEFYDDADDCVQREGSYK</sequence>
<evidence type="ECO:0000313" key="1">
    <source>
        <dbReference type="EMBL" id="KAA6355050.1"/>
    </source>
</evidence>
<gene>
    <name evidence="1" type="ORF">EZS28_049423</name>
</gene>
<comment type="caution">
    <text evidence="1">The sequence shown here is derived from an EMBL/GenBank/DDBJ whole genome shotgun (WGS) entry which is preliminary data.</text>
</comment>
<evidence type="ECO:0000313" key="2">
    <source>
        <dbReference type="Proteomes" id="UP000324800"/>
    </source>
</evidence>
<dbReference type="EMBL" id="SNRW01035257">
    <property type="protein sequence ID" value="KAA6355050.1"/>
    <property type="molecule type" value="Genomic_DNA"/>
</dbReference>
<proteinExistence type="predicted"/>
<dbReference type="AlphaFoldDB" id="A0A5J4TC11"/>
<feature type="non-terminal residue" evidence="1">
    <location>
        <position position="1"/>
    </location>
</feature>
<accession>A0A5J4TC11</accession>
<organism evidence="1 2">
    <name type="scientific">Streblomastix strix</name>
    <dbReference type="NCBI Taxonomy" id="222440"/>
    <lineage>
        <taxon>Eukaryota</taxon>
        <taxon>Metamonada</taxon>
        <taxon>Preaxostyla</taxon>
        <taxon>Oxymonadida</taxon>
        <taxon>Streblomastigidae</taxon>
        <taxon>Streblomastix</taxon>
    </lineage>
</organism>
<name>A0A5J4TC11_9EUKA</name>